<dbReference type="Gene3D" id="2.60.120.260">
    <property type="entry name" value="Galactose-binding domain-like"/>
    <property type="match status" value="1"/>
</dbReference>
<organism evidence="3 4">
    <name type="scientific">Flagellimonas olearia</name>
    <dbReference type="NCBI Taxonomy" id="552546"/>
    <lineage>
        <taxon>Bacteria</taxon>
        <taxon>Pseudomonadati</taxon>
        <taxon>Bacteroidota</taxon>
        <taxon>Flavobacteriia</taxon>
        <taxon>Flavobacteriales</taxon>
        <taxon>Flavobacteriaceae</taxon>
        <taxon>Flagellimonas</taxon>
    </lineage>
</organism>
<dbReference type="RefSeq" id="WP_129655327.1">
    <property type="nucleotide sequence ID" value="NZ_ML142912.1"/>
</dbReference>
<comment type="caution">
    <text evidence="3">The sequence shown here is derived from an EMBL/GenBank/DDBJ whole genome shotgun (WGS) entry which is preliminary data.</text>
</comment>
<dbReference type="Pfam" id="PF14607">
    <property type="entry name" value="GxDLY"/>
    <property type="match status" value="1"/>
</dbReference>
<dbReference type="AlphaFoldDB" id="A0A444VJH5"/>
<gene>
    <name evidence="3" type="ORF">DN53_17530</name>
</gene>
<dbReference type="SUPFAM" id="SSF52266">
    <property type="entry name" value="SGNH hydrolase"/>
    <property type="match status" value="1"/>
</dbReference>
<dbReference type="GO" id="GO:0016788">
    <property type="term" value="F:hydrolase activity, acting on ester bonds"/>
    <property type="evidence" value="ECO:0007669"/>
    <property type="project" value="UniProtKB-ARBA"/>
</dbReference>
<dbReference type="Pfam" id="PF14606">
    <property type="entry name" value="Lipase_GDSL_3"/>
    <property type="match status" value="1"/>
</dbReference>
<feature type="domain" description="SGNH hydrolase-type esterase" evidence="1">
    <location>
        <begin position="189"/>
        <end position="368"/>
    </location>
</feature>
<dbReference type="EMBL" id="JJMP01000008">
    <property type="protein sequence ID" value="RYC50911.1"/>
    <property type="molecule type" value="Genomic_DNA"/>
</dbReference>
<feature type="domain" description="SGNH hydrolase-type esterase N-terminal" evidence="2">
    <location>
        <begin position="35"/>
        <end position="179"/>
    </location>
</feature>
<dbReference type="Gene3D" id="3.40.50.1110">
    <property type="entry name" value="SGNH hydrolase"/>
    <property type="match status" value="1"/>
</dbReference>
<dbReference type="InterPro" id="IPR036514">
    <property type="entry name" value="SGNH_hydro_sf"/>
</dbReference>
<dbReference type="Proteomes" id="UP000290261">
    <property type="component" value="Unassembled WGS sequence"/>
</dbReference>
<reference evidence="3 4" key="1">
    <citation type="submission" date="2014-04" db="EMBL/GenBank/DDBJ databases">
        <title>Whole genome of Muricauda olearia.</title>
        <authorList>
            <person name="Zhang X.-H."/>
            <person name="Tang K."/>
        </authorList>
    </citation>
    <scope>NUCLEOTIDE SEQUENCE [LARGE SCALE GENOMIC DNA]</scope>
    <source>
        <strain evidence="3 4">Th120</strain>
    </source>
</reference>
<name>A0A444VJH5_9FLAO</name>
<dbReference type="InterPro" id="IPR032740">
    <property type="entry name" value="GxDLY"/>
</dbReference>
<sequence>MKKKYKGRNLGYLLLMGWFGLISTTGIGQQSEKMVWHDASTMFVAGKLNTLDTEPFQRFPANMKEKVREQVWRLSRNSAGLYLEFKTDAGDIEVQYGVENPHAFQHMPATGVSGVDLYAFDEDKNWQWVRGTYSFKDTITYSYNGIKPENRKIIKTYRLYLPLYNTLEWLKIGVPETSVFEDVKTITEQKPIVVYGTSIVQGGCASRAGMAWPAILGRQLGQPIRNLGFSGNGRLEPEIIDFMAQNQASLFVLDCMANFTLEGSLGAQEAEKRILKAVQDLRDKQPNVPILLVEHAGYSDGEMQPQRKKVYEALNIATQNAYAQLIAQKVKSIYLLEKAEMGLGEDSFVDGTHPNDHGMVKYAAAVGNSITKRIAVDGKTSE</sequence>
<evidence type="ECO:0000313" key="3">
    <source>
        <dbReference type="EMBL" id="RYC50911.1"/>
    </source>
</evidence>
<accession>A0A444VJH5</accession>
<keyword evidence="4" id="KW-1185">Reference proteome</keyword>
<evidence type="ECO:0000259" key="2">
    <source>
        <dbReference type="Pfam" id="PF14607"/>
    </source>
</evidence>
<evidence type="ECO:0008006" key="5">
    <source>
        <dbReference type="Google" id="ProtNLM"/>
    </source>
</evidence>
<evidence type="ECO:0000313" key="4">
    <source>
        <dbReference type="Proteomes" id="UP000290261"/>
    </source>
</evidence>
<evidence type="ECO:0000259" key="1">
    <source>
        <dbReference type="Pfam" id="PF14606"/>
    </source>
</evidence>
<proteinExistence type="predicted"/>
<protein>
    <recommendedName>
        <fullName evidence="5">Hydrolase</fullName>
    </recommendedName>
</protein>
<dbReference type="InterPro" id="IPR013830">
    <property type="entry name" value="SGNH_hydro"/>
</dbReference>